<evidence type="ECO:0000313" key="3">
    <source>
        <dbReference type="Proteomes" id="UP001341135"/>
    </source>
</evidence>
<proteinExistence type="predicted"/>
<dbReference type="Proteomes" id="UP001341135">
    <property type="component" value="Chromosome"/>
</dbReference>
<organism evidence="2 3">
    <name type="scientific">Pyrodictium abyssi</name>
    <dbReference type="NCBI Taxonomy" id="54256"/>
    <lineage>
        <taxon>Archaea</taxon>
        <taxon>Thermoproteota</taxon>
        <taxon>Thermoprotei</taxon>
        <taxon>Desulfurococcales</taxon>
        <taxon>Pyrodictiaceae</taxon>
        <taxon>Pyrodictium</taxon>
    </lineage>
</organism>
<reference evidence="2 3" key="1">
    <citation type="submission" date="2023-09" db="EMBL/GenBank/DDBJ databases">
        <title>Pyrofollis japonicus gen. nov. sp. nov., a novel member of the family Pyrodictiaceae isolated from the Iheya North hydrothermal field.</title>
        <authorList>
            <person name="Miyazaki U."/>
            <person name="Sanari M."/>
            <person name="Tame A."/>
            <person name="Kitajima M."/>
            <person name="Okamoto A."/>
            <person name="Sawayama S."/>
            <person name="Miyazaki J."/>
            <person name="Takai K."/>
            <person name="Nakagawa S."/>
        </authorList>
    </citation>
    <scope>NUCLEOTIDE SEQUENCE [LARGE SCALE GENOMIC DNA]</scope>
    <source>
        <strain evidence="2 3">AV2</strain>
    </source>
</reference>
<accession>A0ABN6ZUJ0</accession>
<sequence>MCDLSLRSFLSSLLQEEKLGNNLDATYGTAGKCKGKSVKRAMVLVLSSLAAYWVVVWHLSAEVLAGLWALE</sequence>
<protein>
    <submittedName>
        <fullName evidence="2">Uncharacterized protein</fullName>
    </submittedName>
</protein>
<feature type="transmembrane region" description="Helical" evidence="1">
    <location>
        <begin position="41"/>
        <end position="60"/>
    </location>
</feature>
<gene>
    <name evidence="2" type="ORF">PABY_16090</name>
</gene>
<keyword evidence="1" id="KW-0812">Transmembrane</keyword>
<keyword evidence="1" id="KW-0472">Membrane</keyword>
<name>A0ABN6ZUJ0_9CREN</name>
<dbReference type="EMBL" id="AP028907">
    <property type="protein sequence ID" value="BES82042.1"/>
    <property type="molecule type" value="Genomic_DNA"/>
</dbReference>
<keyword evidence="1" id="KW-1133">Transmembrane helix</keyword>
<keyword evidence="3" id="KW-1185">Reference proteome</keyword>
<evidence type="ECO:0000256" key="1">
    <source>
        <dbReference type="SAM" id="Phobius"/>
    </source>
</evidence>
<evidence type="ECO:0000313" key="2">
    <source>
        <dbReference type="EMBL" id="BES82042.1"/>
    </source>
</evidence>